<dbReference type="EMBL" id="SOHL01000027">
    <property type="protein sequence ID" value="TFD68187.1"/>
    <property type="molecule type" value="Genomic_DNA"/>
</dbReference>
<reference evidence="1 2" key="1">
    <citation type="submission" date="2019-03" db="EMBL/GenBank/DDBJ databases">
        <title>Genomics of glacier-inhabiting Cryobacterium strains.</title>
        <authorList>
            <person name="Liu Q."/>
            <person name="Xin Y.-H."/>
        </authorList>
    </citation>
    <scope>NUCLEOTIDE SEQUENCE [LARGE SCALE GENOMIC DNA]</scope>
    <source>
        <strain evidence="1 2">Hz16</strain>
    </source>
</reference>
<evidence type="ECO:0000313" key="2">
    <source>
        <dbReference type="Proteomes" id="UP000297983"/>
    </source>
</evidence>
<protein>
    <submittedName>
        <fullName evidence="1">Uncharacterized protein</fullName>
    </submittedName>
</protein>
<name>A0A4R9AR06_9MICO</name>
<dbReference type="RefSeq" id="WP_134552596.1">
    <property type="nucleotide sequence ID" value="NZ_SOHL01000027.1"/>
</dbReference>
<keyword evidence="2" id="KW-1185">Reference proteome</keyword>
<proteinExistence type="predicted"/>
<dbReference type="Proteomes" id="UP000297983">
    <property type="component" value="Unassembled WGS sequence"/>
</dbReference>
<dbReference type="AlphaFoldDB" id="A0A4R9AR06"/>
<comment type="caution">
    <text evidence="1">The sequence shown here is derived from an EMBL/GenBank/DDBJ whole genome shotgun (WGS) entry which is preliminary data.</text>
</comment>
<gene>
    <name evidence="1" type="ORF">E3T50_13485</name>
</gene>
<sequence>MKKIASPLAHLDLSVIADLFDAEMCPDDIAQHLTGMLQISMPVGVTVEAWSIDGYEASVHLRDGMTGTEVTEEVWLGDMEVVPAEMVRLLADLQSAAASADTGLTHVPFATRSTKRNAHAILVALKTRLGAGVDYLGTKKGVAIYRLPDAFVGAPIFGIDMAAAHTWARLFDAQLDGIPGAR</sequence>
<evidence type="ECO:0000313" key="1">
    <source>
        <dbReference type="EMBL" id="TFD68187.1"/>
    </source>
</evidence>
<organism evidence="1 2">
    <name type="scientific">Cryobacterium gelidum</name>
    <dbReference type="NCBI Taxonomy" id="1259164"/>
    <lineage>
        <taxon>Bacteria</taxon>
        <taxon>Bacillati</taxon>
        <taxon>Actinomycetota</taxon>
        <taxon>Actinomycetes</taxon>
        <taxon>Micrococcales</taxon>
        <taxon>Microbacteriaceae</taxon>
        <taxon>Cryobacterium</taxon>
    </lineage>
</organism>
<accession>A0A4R9AR06</accession>